<name>A0A4V6PWK2_9GAMM</name>
<dbReference type="GO" id="GO:0004515">
    <property type="term" value="F:nicotinate-nucleotide adenylyltransferase activity"/>
    <property type="evidence" value="ECO:0007669"/>
    <property type="project" value="UniProtKB-UniRule"/>
</dbReference>
<keyword evidence="9 11" id="KW-0520">NAD</keyword>
<dbReference type="PANTHER" id="PTHR39321">
    <property type="entry name" value="NICOTINATE-NUCLEOTIDE ADENYLYLTRANSFERASE-RELATED"/>
    <property type="match status" value="1"/>
</dbReference>
<dbReference type="HAMAP" id="MF_00244">
    <property type="entry name" value="NaMN_adenylyltr"/>
    <property type="match status" value="1"/>
</dbReference>
<keyword evidence="8 11" id="KW-0067">ATP-binding</keyword>
<evidence type="ECO:0000313" key="14">
    <source>
        <dbReference type="Proteomes" id="UP000295375"/>
    </source>
</evidence>
<evidence type="ECO:0000256" key="5">
    <source>
        <dbReference type="ARBA" id="ARBA00022679"/>
    </source>
</evidence>
<dbReference type="GO" id="GO:0009435">
    <property type="term" value="P:NAD+ biosynthetic process"/>
    <property type="evidence" value="ECO:0007669"/>
    <property type="project" value="UniProtKB-UniRule"/>
</dbReference>
<dbReference type="InterPro" id="IPR005248">
    <property type="entry name" value="NadD/NMNAT"/>
</dbReference>
<dbReference type="RefSeq" id="WP_133593870.1">
    <property type="nucleotide sequence ID" value="NZ_CP037953.1"/>
</dbReference>
<evidence type="ECO:0000256" key="6">
    <source>
        <dbReference type="ARBA" id="ARBA00022695"/>
    </source>
</evidence>
<keyword evidence="4 11" id="KW-0662">Pyridine nucleotide biosynthesis</keyword>
<dbReference type="SUPFAM" id="SSF52374">
    <property type="entry name" value="Nucleotidylyl transferase"/>
    <property type="match status" value="1"/>
</dbReference>
<sequence length="215" mass="23959">MKSIRLLLGGSFDPVHQGHLRVAHTVADASGQTVFLLPTSQSPFKAGAHASAEHRLAMLQLAIAEQASLAVDTFELQQTGVHYTIATWRHFQALQIAPVFIIGWDAFASLERWHEGETLIANAHFIVLARDGEHDELSSSLQQRWQMRQKLSADTLQSVRASEHGQTFFCPMEKIELSSSAIRCELAEGRQPAGLPKAVYHYIEQHQLYRQPLAG</sequence>
<dbReference type="GO" id="GO:0005524">
    <property type="term" value="F:ATP binding"/>
    <property type="evidence" value="ECO:0007669"/>
    <property type="project" value="UniProtKB-KW"/>
</dbReference>
<dbReference type="CDD" id="cd02165">
    <property type="entry name" value="NMNAT"/>
    <property type="match status" value="1"/>
</dbReference>
<comment type="similarity">
    <text evidence="3 11">Belongs to the NadD family.</text>
</comment>
<dbReference type="EC" id="2.7.7.18" evidence="11"/>
<evidence type="ECO:0000256" key="4">
    <source>
        <dbReference type="ARBA" id="ARBA00022642"/>
    </source>
</evidence>
<keyword evidence="7 11" id="KW-0547">Nucleotide-binding</keyword>
<gene>
    <name evidence="11" type="primary">nadD</name>
    <name evidence="13" type="ORF">EV696_13516</name>
</gene>
<comment type="pathway">
    <text evidence="2 11">Cofactor biosynthesis; NAD(+) biosynthesis; deamido-NAD(+) from nicotinate D-ribonucleotide: step 1/1.</text>
</comment>
<evidence type="ECO:0000256" key="7">
    <source>
        <dbReference type="ARBA" id="ARBA00022741"/>
    </source>
</evidence>
<dbReference type="UniPathway" id="UPA00253">
    <property type="reaction ID" value="UER00332"/>
</dbReference>
<proteinExistence type="inferred from homology"/>
<evidence type="ECO:0000256" key="8">
    <source>
        <dbReference type="ARBA" id="ARBA00022840"/>
    </source>
</evidence>
<evidence type="ECO:0000259" key="12">
    <source>
        <dbReference type="Pfam" id="PF01467"/>
    </source>
</evidence>
<keyword evidence="14" id="KW-1185">Reference proteome</keyword>
<dbReference type="AlphaFoldDB" id="A0A4V6PWK2"/>
<dbReference type="Pfam" id="PF01467">
    <property type="entry name" value="CTP_transf_like"/>
    <property type="match status" value="1"/>
</dbReference>
<dbReference type="InterPro" id="IPR004821">
    <property type="entry name" value="Cyt_trans-like"/>
</dbReference>
<reference evidence="13 14" key="1">
    <citation type="submission" date="2019-03" db="EMBL/GenBank/DDBJ databases">
        <title>Genomic Encyclopedia of Type Strains, Phase IV (KMG-IV): sequencing the most valuable type-strain genomes for metagenomic binning, comparative biology and taxonomic classification.</title>
        <authorList>
            <person name="Goeker M."/>
        </authorList>
    </citation>
    <scope>NUCLEOTIDE SEQUENCE [LARGE SCALE GENOMIC DNA]</scope>
    <source>
        <strain evidence="13 14">DSM 103792</strain>
    </source>
</reference>
<dbReference type="EMBL" id="SNYM01000035">
    <property type="protein sequence ID" value="TDQ42427.1"/>
    <property type="molecule type" value="Genomic_DNA"/>
</dbReference>
<evidence type="ECO:0000256" key="3">
    <source>
        <dbReference type="ARBA" id="ARBA00009014"/>
    </source>
</evidence>
<dbReference type="Proteomes" id="UP000295375">
    <property type="component" value="Unassembled WGS sequence"/>
</dbReference>
<accession>A0A4V6PWK2</accession>
<comment type="caution">
    <text evidence="13">The sequence shown here is derived from an EMBL/GenBank/DDBJ whole genome shotgun (WGS) entry which is preliminary data.</text>
</comment>
<comment type="catalytic activity">
    <reaction evidence="10 11">
        <text>nicotinate beta-D-ribonucleotide + ATP + H(+) = deamido-NAD(+) + diphosphate</text>
        <dbReference type="Rhea" id="RHEA:22860"/>
        <dbReference type="ChEBI" id="CHEBI:15378"/>
        <dbReference type="ChEBI" id="CHEBI:30616"/>
        <dbReference type="ChEBI" id="CHEBI:33019"/>
        <dbReference type="ChEBI" id="CHEBI:57502"/>
        <dbReference type="ChEBI" id="CHEBI:58437"/>
        <dbReference type="EC" id="2.7.7.18"/>
    </reaction>
</comment>
<evidence type="ECO:0000256" key="10">
    <source>
        <dbReference type="ARBA" id="ARBA00048721"/>
    </source>
</evidence>
<protein>
    <recommendedName>
        <fullName evidence="11">Probable nicotinate-nucleotide adenylyltransferase</fullName>
        <ecNumber evidence="11">2.7.7.18</ecNumber>
    </recommendedName>
    <alternativeName>
        <fullName evidence="11">Deamido-NAD(+) diphosphorylase</fullName>
    </alternativeName>
    <alternativeName>
        <fullName evidence="11">Deamido-NAD(+) pyrophosphorylase</fullName>
    </alternativeName>
    <alternativeName>
        <fullName evidence="11">Nicotinate mononucleotide adenylyltransferase</fullName>
        <shortName evidence="11">NaMN adenylyltransferase</shortName>
    </alternativeName>
</protein>
<keyword evidence="5 11" id="KW-0808">Transferase</keyword>
<evidence type="ECO:0000313" key="13">
    <source>
        <dbReference type="EMBL" id="TDQ42427.1"/>
    </source>
</evidence>
<dbReference type="PANTHER" id="PTHR39321:SF3">
    <property type="entry name" value="PHOSPHOPANTETHEINE ADENYLYLTRANSFERASE"/>
    <property type="match status" value="1"/>
</dbReference>
<organism evidence="13 14">
    <name type="scientific">Permianibacter aggregans</name>
    <dbReference type="NCBI Taxonomy" id="1510150"/>
    <lineage>
        <taxon>Bacteria</taxon>
        <taxon>Pseudomonadati</taxon>
        <taxon>Pseudomonadota</taxon>
        <taxon>Gammaproteobacteria</taxon>
        <taxon>Pseudomonadales</taxon>
        <taxon>Pseudomonadaceae</taxon>
        <taxon>Permianibacter</taxon>
    </lineage>
</organism>
<dbReference type="Gene3D" id="3.40.50.620">
    <property type="entry name" value="HUPs"/>
    <property type="match status" value="1"/>
</dbReference>
<comment type="function">
    <text evidence="1 11">Catalyzes the reversible adenylation of nicotinate mononucleotide (NaMN) to nicotinic acid adenine dinucleotide (NaAD).</text>
</comment>
<keyword evidence="6 11" id="KW-0548">Nucleotidyltransferase</keyword>
<feature type="domain" description="Cytidyltransferase-like" evidence="12">
    <location>
        <begin position="7"/>
        <end position="183"/>
    </location>
</feature>
<dbReference type="InterPro" id="IPR014729">
    <property type="entry name" value="Rossmann-like_a/b/a_fold"/>
</dbReference>
<evidence type="ECO:0000256" key="2">
    <source>
        <dbReference type="ARBA" id="ARBA00005019"/>
    </source>
</evidence>
<dbReference type="NCBIfam" id="TIGR00482">
    <property type="entry name" value="nicotinate (nicotinamide) nucleotide adenylyltransferase"/>
    <property type="match status" value="1"/>
</dbReference>
<evidence type="ECO:0000256" key="9">
    <source>
        <dbReference type="ARBA" id="ARBA00023027"/>
    </source>
</evidence>
<dbReference type="NCBIfam" id="TIGR00125">
    <property type="entry name" value="cyt_tran_rel"/>
    <property type="match status" value="1"/>
</dbReference>
<evidence type="ECO:0000256" key="1">
    <source>
        <dbReference type="ARBA" id="ARBA00002324"/>
    </source>
</evidence>
<evidence type="ECO:0000256" key="11">
    <source>
        <dbReference type="HAMAP-Rule" id="MF_00244"/>
    </source>
</evidence>
<dbReference type="OrthoDB" id="5295945at2"/>